<dbReference type="STRING" id="10020.ENSDORP00000027541"/>
<dbReference type="Pfam" id="PF25031">
    <property type="entry name" value="SBSPON_C"/>
    <property type="match status" value="1"/>
</dbReference>
<dbReference type="InterPro" id="IPR044004">
    <property type="entry name" value="TSP1_spondin_dom"/>
</dbReference>
<protein>
    <submittedName>
        <fullName evidence="7">Somatomedin-B and thrombospondin type-1 domain-containing protein</fullName>
    </submittedName>
</protein>
<dbReference type="PANTHER" id="PTHR20920:SF2">
    <property type="entry name" value="SOMATOMEDIN-B AND THROMBOSPONDIN TYPE-1 DOMAIN-CONTAINING PROTEIN"/>
    <property type="match status" value="1"/>
</dbReference>
<dbReference type="FunFam" id="2.20.100.10:FF:000019">
    <property type="entry name" value="Thrombospondin type 1 domain containing 7A"/>
    <property type="match status" value="1"/>
</dbReference>
<dbReference type="InterPro" id="IPR039942">
    <property type="entry name" value="SBSPO"/>
</dbReference>
<name>A0A1S3G4X4_DIPOR</name>
<accession>A0A1S3G4X4</accession>
<keyword evidence="3" id="KW-0325">Glycoprotein</keyword>
<evidence type="ECO:0000256" key="2">
    <source>
        <dbReference type="ARBA" id="ARBA00023157"/>
    </source>
</evidence>
<dbReference type="FunCoup" id="A0A1S3G4X4">
    <property type="interactions" value="8"/>
</dbReference>
<dbReference type="AlphaFoldDB" id="A0A1S3G4X4"/>
<dbReference type="InterPro" id="IPR036024">
    <property type="entry name" value="Somatomedin_B-like_dom_sf"/>
</dbReference>
<organism evidence="6 7">
    <name type="scientific">Dipodomys ordii</name>
    <name type="common">Ord's kangaroo rat</name>
    <dbReference type="NCBI Taxonomy" id="10020"/>
    <lineage>
        <taxon>Eukaryota</taxon>
        <taxon>Metazoa</taxon>
        <taxon>Chordata</taxon>
        <taxon>Craniata</taxon>
        <taxon>Vertebrata</taxon>
        <taxon>Euteleostomi</taxon>
        <taxon>Mammalia</taxon>
        <taxon>Eutheria</taxon>
        <taxon>Euarchontoglires</taxon>
        <taxon>Glires</taxon>
        <taxon>Rodentia</taxon>
        <taxon>Castorimorpha</taxon>
        <taxon>Heteromyidae</taxon>
        <taxon>Dipodomyinae</taxon>
        <taxon>Dipodomys</taxon>
    </lineage>
</organism>
<dbReference type="PROSITE" id="PS50092">
    <property type="entry name" value="TSP1"/>
    <property type="match status" value="1"/>
</dbReference>
<dbReference type="GeneID" id="105994778"/>
<dbReference type="InterPro" id="IPR036383">
    <property type="entry name" value="TSP1_rpt_sf"/>
</dbReference>
<dbReference type="InParanoid" id="A0A1S3G4X4"/>
<reference evidence="7" key="1">
    <citation type="submission" date="2025-08" db="UniProtKB">
        <authorList>
            <consortium name="RefSeq"/>
        </authorList>
    </citation>
    <scope>IDENTIFICATION</scope>
    <source>
        <tissue evidence="7">Kidney</tissue>
    </source>
</reference>
<feature type="domain" description="SMB" evidence="5">
    <location>
        <begin position="210"/>
        <end position="261"/>
    </location>
</feature>
<feature type="compositionally biased region" description="Basic and acidic residues" evidence="4">
    <location>
        <begin position="128"/>
        <end position="138"/>
    </location>
</feature>
<dbReference type="SUPFAM" id="SSF90188">
    <property type="entry name" value="Somatomedin B domain"/>
    <property type="match status" value="1"/>
</dbReference>
<evidence type="ECO:0000256" key="3">
    <source>
        <dbReference type="ARBA" id="ARBA00023180"/>
    </source>
</evidence>
<dbReference type="SUPFAM" id="SSF82895">
    <property type="entry name" value="TSP-1 type 1 repeat"/>
    <property type="match status" value="1"/>
</dbReference>
<evidence type="ECO:0000313" key="7">
    <source>
        <dbReference type="RefSeq" id="XP_012883873.1"/>
    </source>
</evidence>
<dbReference type="Gene3D" id="2.20.100.10">
    <property type="entry name" value="Thrombospondin type-1 (TSP1) repeat"/>
    <property type="match status" value="1"/>
</dbReference>
<dbReference type="RefSeq" id="XP_012883873.1">
    <property type="nucleotide sequence ID" value="XM_013028419.1"/>
</dbReference>
<dbReference type="PROSITE" id="PS50958">
    <property type="entry name" value="SMB_2"/>
    <property type="match status" value="1"/>
</dbReference>
<feature type="region of interest" description="Disordered" evidence="4">
    <location>
        <begin position="52"/>
        <end position="152"/>
    </location>
</feature>
<dbReference type="CTD" id="157869"/>
<keyword evidence="6" id="KW-1185">Reference proteome</keyword>
<keyword evidence="1" id="KW-0732">Signal</keyword>
<evidence type="ECO:0000256" key="4">
    <source>
        <dbReference type="SAM" id="MobiDB-lite"/>
    </source>
</evidence>
<evidence type="ECO:0000313" key="6">
    <source>
        <dbReference type="Proteomes" id="UP000081671"/>
    </source>
</evidence>
<dbReference type="InterPro" id="IPR001212">
    <property type="entry name" value="Somatomedin_B_dom"/>
</dbReference>
<evidence type="ECO:0000256" key="1">
    <source>
        <dbReference type="ARBA" id="ARBA00022729"/>
    </source>
</evidence>
<dbReference type="PANTHER" id="PTHR20920">
    <property type="entry name" value="RPE-SPONDIN"/>
    <property type="match status" value="1"/>
</dbReference>
<dbReference type="Pfam" id="PF19028">
    <property type="entry name" value="TSP1_spondin"/>
    <property type="match status" value="1"/>
</dbReference>
<dbReference type="PROSITE" id="PS00524">
    <property type="entry name" value="SMB_1"/>
    <property type="match status" value="1"/>
</dbReference>
<evidence type="ECO:0000259" key="5">
    <source>
        <dbReference type="PROSITE" id="PS50958"/>
    </source>
</evidence>
<dbReference type="InterPro" id="IPR000884">
    <property type="entry name" value="TSP1_rpt"/>
</dbReference>
<dbReference type="OrthoDB" id="98591at2759"/>
<dbReference type="InterPro" id="IPR056801">
    <property type="entry name" value="SBSPON_C"/>
</dbReference>
<proteinExistence type="predicted"/>
<gene>
    <name evidence="7" type="primary">Sbspon</name>
</gene>
<dbReference type="KEGG" id="dord:105994778"/>
<sequence>MGGCTRSGWVLVTSVRLSVQWSLIGPQRSRSKVWSRKKLEKKKKKSFWAGFVDAAGSPHPSPARGAPAFRSPPPLGRAPRGAGARPTHRLAAATSGWRPSAGCGRVPPGPGPPQPGARRARGQAGEGPRGRAEGRGPRAAEGGGGGAGPGRPVLFGRTVLAAPGLVRAERLFPGPVALAGAVGAMASRALWLVLCALARLWPGVLAGCAEAGRCCPGRDPACFARGWRLDRVYGTCFCDQACRLAGDCCFDYARACPARPCFVGEWSPWSGCAGQCRPTSRVRRRVVRQEPQNGGAPCPPLEERAGCLEYSTSQGQDCGHSFVPAFITTSAFNKERTRQVASPQWSTHTEDAGYCMEFKTESLTPHCALENRPLTRWMQYLREGYTVCVDCQPPAMNSVSLRCSGDGLDSDGNQTLHWQAIGNPRCQGTWRKVRRVEQCSCPAVHSFIFI</sequence>
<keyword evidence="2" id="KW-1015">Disulfide bond</keyword>
<dbReference type="Proteomes" id="UP000081671">
    <property type="component" value="Unplaced"/>
</dbReference>